<dbReference type="GO" id="GO:0016747">
    <property type="term" value="F:acyltransferase activity, transferring groups other than amino-acyl groups"/>
    <property type="evidence" value="ECO:0007669"/>
    <property type="project" value="InterPro"/>
</dbReference>
<dbReference type="RefSeq" id="WP_107216889.1">
    <property type="nucleotide sequence ID" value="NZ_KZ686271.1"/>
</dbReference>
<keyword evidence="3" id="KW-1185">Reference proteome</keyword>
<keyword evidence="2" id="KW-0808">Transferase</keyword>
<protein>
    <submittedName>
        <fullName evidence="2">N-acetyltransferase</fullName>
    </submittedName>
</protein>
<organism evidence="2 3">
    <name type="scientific">Pedobacter yulinensis</name>
    <dbReference type="NCBI Taxonomy" id="2126353"/>
    <lineage>
        <taxon>Bacteria</taxon>
        <taxon>Pseudomonadati</taxon>
        <taxon>Bacteroidota</taxon>
        <taxon>Sphingobacteriia</taxon>
        <taxon>Sphingobacteriales</taxon>
        <taxon>Sphingobacteriaceae</taxon>
        <taxon>Pedobacter</taxon>
    </lineage>
</organism>
<dbReference type="Pfam" id="PF00583">
    <property type="entry name" value="Acetyltransf_1"/>
    <property type="match status" value="1"/>
</dbReference>
<dbReference type="PROSITE" id="PS51186">
    <property type="entry name" value="GNAT"/>
    <property type="match status" value="1"/>
</dbReference>
<comment type="caution">
    <text evidence="2">The sequence shown here is derived from an EMBL/GenBank/DDBJ whole genome shotgun (WGS) entry which is preliminary data.</text>
</comment>
<reference evidence="2 3" key="1">
    <citation type="submission" date="2018-03" db="EMBL/GenBank/DDBJ databases">
        <authorList>
            <person name="Keele B.F."/>
        </authorList>
    </citation>
    <scope>NUCLEOTIDE SEQUENCE [LARGE SCALE GENOMIC DNA]</scope>
    <source>
        <strain evidence="2 3">YL28-9</strain>
    </source>
</reference>
<name>A0A2T3HHH4_9SPHI</name>
<evidence type="ECO:0000259" key="1">
    <source>
        <dbReference type="PROSITE" id="PS51186"/>
    </source>
</evidence>
<evidence type="ECO:0000313" key="2">
    <source>
        <dbReference type="EMBL" id="PST81887.1"/>
    </source>
</evidence>
<dbReference type="AlphaFoldDB" id="A0A2T3HHH4"/>
<dbReference type="Proteomes" id="UP000240912">
    <property type="component" value="Unassembled WGS sequence"/>
</dbReference>
<dbReference type="Gene3D" id="3.40.630.30">
    <property type="match status" value="1"/>
</dbReference>
<dbReference type="CDD" id="cd04301">
    <property type="entry name" value="NAT_SF"/>
    <property type="match status" value="1"/>
</dbReference>
<feature type="domain" description="N-acetyltransferase" evidence="1">
    <location>
        <begin position="1"/>
        <end position="143"/>
    </location>
</feature>
<accession>A0A2T3HHH4</accession>
<dbReference type="OrthoDB" id="2352823at2"/>
<sequence length="143" mass="15538">MVKFIPAEDTLPLRSLVLRNGKPRELCVFPADEAPGSFHLGCLKEGHIVSVASFFPAQLHAFEGMGYQLRGMATHPQQSGRGYGAALLDFAASHLAALGIDYLWCNARAAAVGFYTKTGFEVVSAVFDVPQIGPHYEMKLNLK</sequence>
<dbReference type="InterPro" id="IPR016181">
    <property type="entry name" value="Acyl_CoA_acyltransferase"/>
</dbReference>
<gene>
    <name evidence="2" type="ORF">C7T94_16945</name>
</gene>
<dbReference type="SUPFAM" id="SSF55729">
    <property type="entry name" value="Acyl-CoA N-acyltransferases (Nat)"/>
    <property type="match status" value="1"/>
</dbReference>
<evidence type="ECO:0000313" key="3">
    <source>
        <dbReference type="Proteomes" id="UP000240912"/>
    </source>
</evidence>
<proteinExistence type="predicted"/>
<dbReference type="InterPro" id="IPR000182">
    <property type="entry name" value="GNAT_dom"/>
</dbReference>
<dbReference type="EMBL" id="PYLS01000007">
    <property type="protein sequence ID" value="PST81887.1"/>
    <property type="molecule type" value="Genomic_DNA"/>
</dbReference>